<evidence type="ECO:0000313" key="1">
    <source>
        <dbReference type="EMBL" id="TFK75516.1"/>
    </source>
</evidence>
<protein>
    <submittedName>
        <fullName evidence="1">Uncharacterized protein</fullName>
    </submittedName>
</protein>
<evidence type="ECO:0000313" key="2">
    <source>
        <dbReference type="Proteomes" id="UP000308600"/>
    </source>
</evidence>
<dbReference type="Proteomes" id="UP000308600">
    <property type="component" value="Unassembled WGS sequence"/>
</dbReference>
<accession>A0ACD3BCF5</accession>
<sequence>MAYASRSIPGSPIPGAGAPLPQSYYSPTSTYTTQPSPYPIHHPQSPYPSTPRASFNQIPSTDFQIERNAKASKRRSAHQPELLPGETYDDMVLRQNVDQFLANKNRVFAVTGSIPIDTSQLVLFFRTQSGITHSLDFPIDVSHNTPPALDVLIASCRPHQTQTDDYNPSRSSDSESLFFPPSLPLTTSLELSGHPVLTAIQNTLFPKLPVGTYHLTTQRDKLELLVSNGRMGAQPRTLRNDGRSATVIVTLPVKFRGGRLIVTDPEGREEVFLGQKGSNIEWTAFLADCEYEVETVTKGVRMMISYGIYIRGFGEGGVGVLDGVLINPDPLTNPSSGFKDQLGTILNLTRGRRIAFYVSGEYGVNPAEVFAGSLIPLLKGGDYLLYQALKHYKVVTELSWTAGGYIWPADRTVEILDEDESSLDQQPILQHPHGAHVRNPSMPVPQQHHSSRPASRSSQSVPPVRGMFNNNIYADPNGYPVMPPGSGGVGPGVPPPGQDWVDPVTGGGTSTDSLRARVEEGGAIPLAEAGIMILSPSAALQMQMPAPGLPPGAWDVQSPVGQQQQQQLLLNLEVGKERVPFVSNGELEKLVVNCLIVASIP</sequence>
<organism evidence="1 2">
    <name type="scientific">Pluteus cervinus</name>
    <dbReference type="NCBI Taxonomy" id="181527"/>
    <lineage>
        <taxon>Eukaryota</taxon>
        <taxon>Fungi</taxon>
        <taxon>Dikarya</taxon>
        <taxon>Basidiomycota</taxon>
        <taxon>Agaricomycotina</taxon>
        <taxon>Agaricomycetes</taxon>
        <taxon>Agaricomycetidae</taxon>
        <taxon>Agaricales</taxon>
        <taxon>Pluteineae</taxon>
        <taxon>Pluteaceae</taxon>
        <taxon>Pluteus</taxon>
    </lineage>
</organism>
<gene>
    <name evidence="1" type="ORF">BDN72DRAFT_831773</name>
</gene>
<keyword evidence="2" id="KW-1185">Reference proteome</keyword>
<name>A0ACD3BCF5_9AGAR</name>
<dbReference type="EMBL" id="ML208262">
    <property type="protein sequence ID" value="TFK75516.1"/>
    <property type="molecule type" value="Genomic_DNA"/>
</dbReference>
<reference evidence="1 2" key="1">
    <citation type="journal article" date="2019" name="Nat. Ecol. Evol.">
        <title>Megaphylogeny resolves global patterns of mushroom evolution.</title>
        <authorList>
            <person name="Varga T."/>
            <person name="Krizsan K."/>
            <person name="Foldi C."/>
            <person name="Dima B."/>
            <person name="Sanchez-Garcia M."/>
            <person name="Sanchez-Ramirez S."/>
            <person name="Szollosi G.J."/>
            <person name="Szarkandi J.G."/>
            <person name="Papp V."/>
            <person name="Albert L."/>
            <person name="Andreopoulos W."/>
            <person name="Angelini C."/>
            <person name="Antonin V."/>
            <person name="Barry K.W."/>
            <person name="Bougher N.L."/>
            <person name="Buchanan P."/>
            <person name="Buyck B."/>
            <person name="Bense V."/>
            <person name="Catcheside P."/>
            <person name="Chovatia M."/>
            <person name="Cooper J."/>
            <person name="Damon W."/>
            <person name="Desjardin D."/>
            <person name="Finy P."/>
            <person name="Geml J."/>
            <person name="Haridas S."/>
            <person name="Hughes K."/>
            <person name="Justo A."/>
            <person name="Karasinski D."/>
            <person name="Kautmanova I."/>
            <person name="Kiss B."/>
            <person name="Kocsube S."/>
            <person name="Kotiranta H."/>
            <person name="LaButti K.M."/>
            <person name="Lechner B.E."/>
            <person name="Liimatainen K."/>
            <person name="Lipzen A."/>
            <person name="Lukacs Z."/>
            <person name="Mihaltcheva S."/>
            <person name="Morgado L.N."/>
            <person name="Niskanen T."/>
            <person name="Noordeloos M.E."/>
            <person name="Ohm R.A."/>
            <person name="Ortiz-Santana B."/>
            <person name="Ovrebo C."/>
            <person name="Racz N."/>
            <person name="Riley R."/>
            <person name="Savchenko A."/>
            <person name="Shiryaev A."/>
            <person name="Soop K."/>
            <person name="Spirin V."/>
            <person name="Szebenyi C."/>
            <person name="Tomsovsky M."/>
            <person name="Tulloss R.E."/>
            <person name="Uehling J."/>
            <person name="Grigoriev I.V."/>
            <person name="Vagvolgyi C."/>
            <person name="Papp T."/>
            <person name="Martin F.M."/>
            <person name="Miettinen O."/>
            <person name="Hibbett D.S."/>
            <person name="Nagy L.G."/>
        </authorList>
    </citation>
    <scope>NUCLEOTIDE SEQUENCE [LARGE SCALE GENOMIC DNA]</scope>
    <source>
        <strain evidence="1 2">NL-1719</strain>
    </source>
</reference>
<proteinExistence type="predicted"/>